<dbReference type="GO" id="GO:0003677">
    <property type="term" value="F:DNA binding"/>
    <property type="evidence" value="ECO:0007669"/>
    <property type="project" value="UniProtKB-KW"/>
</dbReference>
<dbReference type="GO" id="GO:0006950">
    <property type="term" value="P:response to stress"/>
    <property type="evidence" value="ECO:0007669"/>
    <property type="project" value="TreeGrafter"/>
</dbReference>
<dbReference type="InterPro" id="IPR036388">
    <property type="entry name" value="WH-like_DNA-bd_sf"/>
</dbReference>
<dbReference type="InterPro" id="IPR000835">
    <property type="entry name" value="HTH_MarR-typ"/>
</dbReference>
<dbReference type="EMBL" id="JACHMY010000001">
    <property type="protein sequence ID" value="MBB5837707.1"/>
    <property type="molecule type" value="Genomic_DNA"/>
</dbReference>
<gene>
    <name evidence="2" type="ORF">HDA39_004441</name>
</gene>
<dbReference type="Gene3D" id="1.10.10.10">
    <property type="entry name" value="Winged helix-like DNA-binding domain superfamily/Winged helix DNA-binding domain"/>
    <property type="match status" value="1"/>
</dbReference>
<evidence type="ECO:0000259" key="1">
    <source>
        <dbReference type="PROSITE" id="PS50995"/>
    </source>
</evidence>
<keyword evidence="2" id="KW-0238">DNA-binding</keyword>
<evidence type="ECO:0000313" key="3">
    <source>
        <dbReference type="Proteomes" id="UP000549971"/>
    </source>
</evidence>
<accession>A0A7W9MVX7</accession>
<dbReference type="SUPFAM" id="SSF46785">
    <property type="entry name" value="Winged helix' DNA-binding domain"/>
    <property type="match status" value="1"/>
</dbReference>
<dbReference type="RefSeq" id="WP_184797924.1">
    <property type="nucleotide sequence ID" value="NZ_JACHMY010000001.1"/>
</dbReference>
<dbReference type="SMART" id="SM00347">
    <property type="entry name" value="HTH_MARR"/>
    <property type="match status" value="1"/>
</dbReference>
<dbReference type="PRINTS" id="PR00598">
    <property type="entry name" value="HTHMARR"/>
</dbReference>
<dbReference type="PANTHER" id="PTHR33164">
    <property type="entry name" value="TRANSCRIPTIONAL REGULATOR, MARR FAMILY"/>
    <property type="match status" value="1"/>
</dbReference>
<keyword evidence="3" id="KW-1185">Reference proteome</keyword>
<dbReference type="InterPro" id="IPR039422">
    <property type="entry name" value="MarR/SlyA-like"/>
</dbReference>
<organism evidence="2 3">
    <name type="scientific">Kribbella italica</name>
    <dbReference type="NCBI Taxonomy" id="1540520"/>
    <lineage>
        <taxon>Bacteria</taxon>
        <taxon>Bacillati</taxon>
        <taxon>Actinomycetota</taxon>
        <taxon>Actinomycetes</taxon>
        <taxon>Propionibacteriales</taxon>
        <taxon>Kribbellaceae</taxon>
        <taxon>Kribbella</taxon>
    </lineage>
</organism>
<protein>
    <submittedName>
        <fullName evidence="2">DNA-binding MarR family transcriptional regulator</fullName>
    </submittedName>
</protein>
<dbReference type="PANTHER" id="PTHR33164:SF99">
    <property type="entry name" value="MARR FAMILY REGULATORY PROTEIN"/>
    <property type="match status" value="1"/>
</dbReference>
<comment type="caution">
    <text evidence="2">The sequence shown here is derived from an EMBL/GenBank/DDBJ whole genome shotgun (WGS) entry which is preliminary data.</text>
</comment>
<dbReference type="AlphaFoldDB" id="A0A7W9MVX7"/>
<dbReference type="Pfam" id="PF12802">
    <property type="entry name" value="MarR_2"/>
    <property type="match status" value="1"/>
</dbReference>
<proteinExistence type="predicted"/>
<name>A0A7W9MVX7_9ACTN</name>
<feature type="domain" description="HTH marR-type" evidence="1">
    <location>
        <begin position="11"/>
        <end position="147"/>
    </location>
</feature>
<evidence type="ECO:0000313" key="2">
    <source>
        <dbReference type="EMBL" id="MBB5837707.1"/>
    </source>
</evidence>
<sequence>MAEVQWLDAREAQLWQTYRDSYRELMAALEGRMTANGGLSPADYALLHPLSSSEDGVLRTRELGKSVGWERSRLSHQVSRMEKRGLVIREECPSDARGSMVRITPAGRAAIEAAAPDHVDAVRTYVFDRLSREEQDVLAGLLERVLSGLPTRDLCRTDADC</sequence>
<dbReference type="Proteomes" id="UP000549971">
    <property type="component" value="Unassembled WGS sequence"/>
</dbReference>
<dbReference type="GO" id="GO:0003700">
    <property type="term" value="F:DNA-binding transcription factor activity"/>
    <property type="evidence" value="ECO:0007669"/>
    <property type="project" value="InterPro"/>
</dbReference>
<dbReference type="InterPro" id="IPR036390">
    <property type="entry name" value="WH_DNA-bd_sf"/>
</dbReference>
<reference evidence="2 3" key="1">
    <citation type="submission" date="2020-08" db="EMBL/GenBank/DDBJ databases">
        <title>Sequencing the genomes of 1000 actinobacteria strains.</title>
        <authorList>
            <person name="Klenk H.-P."/>
        </authorList>
    </citation>
    <scope>NUCLEOTIDE SEQUENCE [LARGE SCALE GENOMIC DNA]</scope>
    <source>
        <strain evidence="2 3">DSM 28967</strain>
    </source>
</reference>
<dbReference type="PROSITE" id="PS50995">
    <property type="entry name" value="HTH_MARR_2"/>
    <property type="match status" value="1"/>
</dbReference>